<dbReference type="GO" id="GO:0015205">
    <property type="term" value="F:nucleobase transmembrane transporter activity"/>
    <property type="evidence" value="ECO:0007669"/>
    <property type="project" value="UniProtKB-ARBA"/>
</dbReference>
<evidence type="ECO:0000256" key="3">
    <source>
        <dbReference type="ARBA" id="ARBA00022989"/>
    </source>
</evidence>
<evidence type="ECO:0000256" key="5">
    <source>
        <dbReference type="SAM" id="Phobius"/>
    </source>
</evidence>
<reference evidence="6 7" key="1">
    <citation type="submission" date="2018-06" db="EMBL/GenBank/DDBJ databases">
        <authorList>
            <consortium name="Pathogen Informatics"/>
            <person name="Doyle S."/>
        </authorList>
    </citation>
    <scope>NUCLEOTIDE SEQUENCE [LARGE SCALE GENOMIC DNA]</scope>
    <source>
        <strain evidence="6 7">NCTC10672</strain>
    </source>
</reference>
<dbReference type="Pfam" id="PF00860">
    <property type="entry name" value="Xan_ur_permease"/>
    <property type="match status" value="1"/>
</dbReference>
<evidence type="ECO:0000313" key="6">
    <source>
        <dbReference type="EMBL" id="STP05827.1"/>
    </source>
</evidence>
<name>A0A377JJS7_HAEPA</name>
<gene>
    <name evidence="6" type="primary">pyrP_1</name>
    <name evidence="6" type="ORF">NCTC10672_01794</name>
</gene>
<dbReference type="EMBL" id="UGHY01000002">
    <property type="protein sequence ID" value="STP05827.1"/>
    <property type="molecule type" value="Genomic_DNA"/>
</dbReference>
<organism evidence="6 7">
    <name type="scientific">Haemophilus parainfluenzae</name>
    <dbReference type="NCBI Taxonomy" id="729"/>
    <lineage>
        <taxon>Bacteria</taxon>
        <taxon>Pseudomonadati</taxon>
        <taxon>Pseudomonadota</taxon>
        <taxon>Gammaproteobacteria</taxon>
        <taxon>Pasteurellales</taxon>
        <taxon>Pasteurellaceae</taxon>
        <taxon>Haemophilus</taxon>
    </lineage>
</organism>
<dbReference type="InterPro" id="IPR006043">
    <property type="entry name" value="NCS2"/>
</dbReference>
<evidence type="ECO:0000256" key="1">
    <source>
        <dbReference type="ARBA" id="ARBA00004141"/>
    </source>
</evidence>
<evidence type="ECO:0000256" key="2">
    <source>
        <dbReference type="ARBA" id="ARBA00022692"/>
    </source>
</evidence>
<keyword evidence="3 5" id="KW-1133">Transmembrane helix</keyword>
<dbReference type="Proteomes" id="UP000254186">
    <property type="component" value="Unassembled WGS sequence"/>
</dbReference>
<dbReference type="AlphaFoldDB" id="A0A377JJS7"/>
<dbReference type="GO" id="GO:0016020">
    <property type="term" value="C:membrane"/>
    <property type="evidence" value="ECO:0007669"/>
    <property type="project" value="UniProtKB-SubCell"/>
</dbReference>
<sequence>MLVFGSIAVVGMSTLIKGKVDVTEPRNLCIISVVMTFGIGNMFVNVGDAVSLKGISLCAIVAIVLNLILPKAKNEVE</sequence>
<keyword evidence="4 5" id="KW-0472">Membrane</keyword>
<proteinExistence type="predicted"/>
<evidence type="ECO:0000313" key="7">
    <source>
        <dbReference type="Proteomes" id="UP000254186"/>
    </source>
</evidence>
<feature type="transmembrane region" description="Helical" evidence="5">
    <location>
        <begin position="50"/>
        <end position="69"/>
    </location>
</feature>
<evidence type="ECO:0000256" key="4">
    <source>
        <dbReference type="ARBA" id="ARBA00023136"/>
    </source>
</evidence>
<comment type="subcellular location">
    <subcellularLocation>
        <location evidence="1">Membrane</location>
        <topology evidence="1">Multi-pass membrane protein</topology>
    </subcellularLocation>
</comment>
<keyword evidence="2 5" id="KW-0812">Transmembrane</keyword>
<accession>A0A377JJS7</accession>
<protein>
    <submittedName>
        <fullName evidence="6">Uracil transporter</fullName>
    </submittedName>
</protein>